<sequence length="80" mass="8269">MAHATTRHRERRTDLIHTGVAGTAIAGVAGMMTDGVEAGVIIVDAVIMIVDAAITMDDATTADLWATRSGALSAAFLCLQ</sequence>
<evidence type="ECO:0000313" key="2">
    <source>
        <dbReference type="Proteomes" id="UP000033662"/>
    </source>
</evidence>
<proteinExistence type="predicted"/>
<dbReference type="AlphaFoldDB" id="A0A0F4XIX4"/>
<protein>
    <submittedName>
        <fullName evidence="1">Uncharacterized protein</fullName>
    </submittedName>
</protein>
<evidence type="ECO:0000313" key="1">
    <source>
        <dbReference type="EMBL" id="KKA05158.1"/>
    </source>
</evidence>
<dbReference type="Proteomes" id="UP000033662">
    <property type="component" value="Unassembled WGS sequence"/>
</dbReference>
<name>A0A0F4XIX4_9PSED</name>
<dbReference type="EMBL" id="JZXC01000030">
    <property type="protein sequence ID" value="KKA05158.1"/>
    <property type="molecule type" value="Genomic_DNA"/>
</dbReference>
<accession>A0A0F4XIX4</accession>
<organism evidence="1 2">
    <name type="scientific">Pseudomonas kilonensis</name>
    <dbReference type="NCBI Taxonomy" id="132476"/>
    <lineage>
        <taxon>Bacteria</taxon>
        <taxon>Pseudomonadati</taxon>
        <taxon>Pseudomonadota</taxon>
        <taxon>Gammaproteobacteria</taxon>
        <taxon>Pseudomonadales</taxon>
        <taxon>Pseudomonadaceae</taxon>
        <taxon>Pseudomonas</taxon>
    </lineage>
</organism>
<gene>
    <name evidence="1" type="ORF">VP02_24415</name>
</gene>
<reference evidence="1 2" key="1">
    <citation type="submission" date="2015-03" db="EMBL/GenBank/DDBJ databases">
        <title>Pseudomonas fluorescens 1855-344 Genome sequencing and assembly.</title>
        <authorList>
            <person name="Eng W.W.H."/>
            <person name="Gan H.M."/>
            <person name="Savka M.A."/>
        </authorList>
    </citation>
    <scope>NUCLEOTIDE SEQUENCE [LARGE SCALE GENOMIC DNA]</scope>
    <source>
        <strain evidence="1 2">1855-344</strain>
    </source>
</reference>
<comment type="caution">
    <text evidence="1">The sequence shown here is derived from an EMBL/GenBank/DDBJ whole genome shotgun (WGS) entry which is preliminary data.</text>
</comment>